<dbReference type="AlphaFoldDB" id="A0A2M9ZGH9"/>
<name>A0A2M9ZGH9_9LEPT</name>
<dbReference type="RefSeq" id="WP_100757987.1">
    <property type="nucleotide sequence ID" value="NZ_NPDT01000001.1"/>
</dbReference>
<dbReference type="PROSITE" id="PS51257">
    <property type="entry name" value="PROKAR_LIPOPROTEIN"/>
    <property type="match status" value="1"/>
</dbReference>
<proteinExistence type="predicted"/>
<comment type="caution">
    <text evidence="2">The sequence shown here is derived from an EMBL/GenBank/DDBJ whole genome shotgun (WGS) entry which is preliminary data.</text>
</comment>
<feature type="transmembrane region" description="Helical" evidence="1">
    <location>
        <begin position="6"/>
        <end position="26"/>
    </location>
</feature>
<evidence type="ECO:0008006" key="4">
    <source>
        <dbReference type="Google" id="ProtNLM"/>
    </source>
</evidence>
<keyword evidence="1" id="KW-0472">Membrane</keyword>
<sequence>MSSSFAKYIIFLPFLFGCIGGDNLVIPKMPPRNVGGKLHILIENKSGQKMSDLLLFKFSLARSQVELKSIESGYLSEFKIPIDKDGMVINLPSGNYVGDISFLNGSDFSDRISLNIFFREDLKSQCRMLFVDDGWFLNDELSCGYLKILPNQETILKLTITERYDSRFAGSFIFALFTLGLVYPAAEIRHVDAIVINPK</sequence>
<protein>
    <recommendedName>
        <fullName evidence="4">Lipoprotein</fullName>
    </recommendedName>
</protein>
<reference evidence="2 3" key="1">
    <citation type="submission" date="2017-07" db="EMBL/GenBank/DDBJ databases">
        <title>Leptospira spp. isolated from tropical soils.</title>
        <authorList>
            <person name="Thibeaux R."/>
            <person name="Iraola G."/>
            <person name="Ferres I."/>
            <person name="Bierque E."/>
            <person name="Girault D."/>
            <person name="Soupe-Gilbert M.-E."/>
            <person name="Picardeau M."/>
            <person name="Goarant C."/>
        </authorList>
    </citation>
    <scope>NUCLEOTIDE SEQUENCE [LARGE SCALE GENOMIC DNA]</scope>
    <source>
        <strain evidence="2 3">FH2-C-A2</strain>
    </source>
</reference>
<feature type="transmembrane region" description="Helical" evidence="1">
    <location>
        <begin position="168"/>
        <end position="186"/>
    </location>
</feature>
<evidence type="ECO:0000313" key="2">
    <source>
        <dbReference type="EMBL" id="PJZ67523.1"/>
    </source>
</evidence>
<dbReference type="Proteomes" id="UP000231912">
    <property type="component" value="Unassembled WGS sequence"/>
</dbReference>
<gene>
    <name evidence="2" type="ORF">CH371_05770</name>
</gene>
<keyword evidence="1" id="KW-0812">Transmembrane</keyword>
<evidence type="ECO:0000256" key="1">
    <source>
        <dbReference type="SAM" id="Phobius"/>
    </source>
</evidence>
<dbReference type="EMBL" id="NPDT01000001">
    <property type="protein sequence ID" value="PJZ67523.1"/>
    <property type="molecule type" value="Genomic_DNA"/>
</dbReference>
<keyword evidence="1" id="KW-1133">Transmembrane helix</keyword>
<evidence type="ECO:0000313" key="3">
    <source>
        <dbReference type="Proteomes" id="UP000231912"/>
    </source>
</evidence>
<organism evidence="2 3">
    <name type="scientific">Leptospira wolffii</name>
    <dbReference type="NCBI Taxonomy" id="409998"/>
    <lineage>
        <taxon>Bacteria</taxon>
        <taxon>Pseudomonadati</taxon>
        <taxon>Spirochaetota</taxon>
        <taxon>Spirochaetia</taxon>
        <taxon>Leptospirales</taxon>
        <taxon>Leptospiraceae</taxon>
        <taxon>Leptospira</taxon>
    </lineage>
</organism>
<accession>A0A2M9ZGH9</accession>